<name>A0A345GTI6_9CAUD</name>
<dbReference type="EMBL" id="MH536811">
    <property type="protein sequence ID" value="AXG66258.1"/>
    <property type="molecule type" value="Genomic_DNA"/>
</dbReference>
<reference evidence="2 3" key="1">
    <citation type="submission" date="2018-06" db="EMBL/GenBank/DDBJ databases">
        <authorList>
            <person name="Moussa A."/>
            <person name="Couoh J.M."/>
            <person name="Harbem L."/>
            <person name="Okocha J.C."/>
            <person name="Taylor D."/>
            <person name="Teutsch A.B."/>
            <person name="Smith B.R."/>
            <person name="Suri N."/>
            <person name="Layton S.R."/>
            <person name="Kim T."/>
            <person name="Hughes L.E."/>
            <person name="Garlena R.A."/>
            <person name="Russell D.A."/>
            <person name="Pope W.H."/>
            <person name="Jacobs-Sera D."/>
            <person name="Hatfull G.F."/>
        </authorList>
    </citation>
    <scope>NUCLEOTIDE SEQUENCE [LARGE SCALE GENOMIC DNA]</scope>
</reference>
<dbReference type="GeneID" id="55609310"/>
<accession>A0A345GTI6</accession>
<keyword evidence="3" id="KW-1185">Reference proteome</keyword>
<dbReference type="Proteomes" id="UP000259354">
    <property type="component" value="Segment"/>
</dbReference>
<sequence>MAFYAVNSFYYNEETGNMFLYLTKPTEVSYEHSSEYLPEDIFEAQIFLDGGIALIGKNRPPSQDGTIPGGMYGRTASPSDDTVNPLEDAPE</sequence>
<feature type="region of interest" description="Disordered" evidence="1">
    <location>
        <begin position="58"/>
        <end position="91"/>
    </location>
</feature>
<protein>
    <submittedName>
        <fullName evidence="2">Uncharacterized protein</fullName>
    </submittedName>
</protein>
<dbReference type="RefSeq" id="YP_009839107.1">
    <property type="nucleotide sequence ID" value="NC_048719.1"/>
</dbReference>
<proteinExistence type="predicted"/>
<dbReference type="KEGG" id="vg:55609310"/>
<evidence type="ECO:0000256" key="1">
    <source>
        <dbReference type="SAM" id="MobiDB-lite"/>
    </source>
</evidence>
<evidence type="ECO:0000313" key="2">
    <source>
        <dbReference type="EMBL" id="AXG66258.1"/>
    </source>
</evidence>
<evidence type="ECO:0000313" key="3">
    <source>
        <dbReference type="Proteomes" id="UP000259354"/>
    </source>
</evidence>
<organism evidence="2 3">
    <name type="scientific">Streptomyces phage Annadreamy</name>
    <dbReference type="NCBI Taxonomy" id="2250335"/>
    <lineage>
        <taxon>Viruses</taxon>
        <taxon>Duplodnaviria</taxon>
        <taxon>Heunggongvirae</taxon>
        <taxon>Uroviricota</taxon>
        <taxon>Caudoviricetes</taxon>
        <taxon>Stanwilliamsviridae</taxon>
        <taxon>Loccivirinae</taxon>
        <taxon>Annadreamyvirus</taxon>
        <taxon>Annadreamyvirus annadreamy</taxon>
    </lineage>
</organism>
<gene>
    <name evidence="2" type="primary">168</name>
    <name evidence="2" type="ORF">SEA_ANNADREAMY_168</name>
</gene>